<evidence type="ECO:0000313" key="4">
    <source>
        <dbReference type="Proteomes" id="UP001179121"/>
    </source>
</evidence>
<dbReference type="EMBL" id="OX365700">
    <property type="protein sequence ID" value="CAI4032360.1"/>
    <property type="molecule type" value="Genomic_DNA"/>
</dbReference>
<gene>
    <name evidence="3" type="ORF">DNFV4_02790</name>
</gene>
<keyword evidence="2" id="KW-0812">Transmembrane</keyword>
<protein>
    <submittedName>
        <fullName evidence="3">Uncharacterized protein</fullName>
    </submittedName>
</protein>
<dbReference type="AlphaFoldDB" id="A0AA86N0K6"/>
<sequence length="187" mass="21343">MDSRDASVNPRPAPDDAPHPAPPHASQSSDGDRRARLVRRYATRVTVALMILCPALFLFGLWVSGIRTDQLFRLPDVFHPTSDVCLRLGWQQVLGKDELVQVCSEWIRLADPSGETHRLKQETTIREGADGKLYFDYGSLTDWRLFAYVGLVVAILAFGWFVRRYLVARYRLRLESAARQTSIMHWS</sequence>
<dbReference type="Proteomes" id="UP001179121">
    <property type="component" value="Chromosome"/>
</dbReference>
<organism evidence="3 4">
    <name type="scientific">Nitrospira tepida</name>
    <dbReference type="NCBI Taxonomy" id="2973512"/>
    <lineage>
        <taxon>Bacteria</taxon>
        <taxon>Pseudomonadati</taxon>
        <taxon>Nitrospirota</taxon>
        <taxon>Nitrospiria</taxon>
        <taxon>Nitrospirales</taxon>
        <taxon>Nitrospiraceae</taxon>
        <taxon>Nitrospira</taxon>
    </lineage>
</organism>
<name>A0AA86N0K6_9BACT</name>
<proteinExistence type="predicted"/>
<dbReference type="RefSeq" id="WP_289269091.1">
    <property type="nucleotide sequence ID" value="NZ_OX365700.1"/>
</dbReference>
<evidence type="ECO:0000313" key="3">
    <source>
        <dbReference type="EMBL" id="CAI4032360.1"/>
    </source>
</evidence>
<evidence type="ECO:0000256" key="1">
    <source>
        <dbReference type="SAM" id="MobiDB-lite"/>
    </source>
</evidence>
<feature type="transmembrane region" description="Helical" evidence="2">
    <location>
        <begin position="41"/>
        <end position="63"/>
    </location>
</feature>
<reference evidence="3" key="1">
    <citation type="submission" date="2022-10" db="EMBL/GenBank/DDBJ databases">
        <authorList>
            <person name="Koch H."/>
        </authorList>
    </citation>
    <scope>NUCLEOTIDE SEQUENCE</scope>
    <source>
        <strain evidence="3">DNF</strain>
    </source>
</reference>
<keyword evidence="2" id="KW-0472">Membrane</keyword>
<keyword evidence="2" id="KW-1133">Transmembrane helix</keyword>
<feature type="region of interest" description="Disordered" evidence="1">
    <location>
        <begin position="1"/>
        <end position="33"/>
    </location>
</feature>
<accession>A0AA86N0K6</accession>
<keyword evidence="4" id="KW-1185">Reference proteome</keyword>
<dbReference type="KEGG" id="nti:DNFV4_02790"/>
<evidence type="ECO:0000256" key="2">
    <source>
        <dbReference type="SAM" id="Phobius"/>
    </source>
</evidence>
<feature type="transmembrane region" description="Helical" evidence="2">
    <location>
        <begin position="145"/>
        <end position="162"/>
    </location>
</feature>